<name>A0A2X2CHR0_PSELU</name>
<protein>
    <submittedName>
        <fullName evidence="1">Uncharacterized protein</fullName>
    </submittedName>
</protein>
<proteinExistence type="predicted"/>
<dbReference type="Proteomes" id="UP000250443">
    <property type="component" value="Unassembled WGS sequence"/>
</dbReference>
<reference evidence="1 2" key="1">
    <citation type="submission" date="2018-06" db="EMBL/GenBank/DDBJ databases">
        <authorList>
            <consortium name="Pathogen Informatics"/>
            <person name="Doyle S."/>
        </authorList>
    </citation>
    <scope>NUCLEOTIDE SEQUENCE [LARGE SCALE GENOMIC DNA]</scope>
    <source>
        <strain evidence="1 2">NCTC11842</strain>
    </source>
</reference>
<gene>
    <name evidence="1" type="ORF">NCTC11842_01641</name>
</gene>
<evidence type="ECO:0000313" key="1">
    <source>
        <dbReference type="EMBL" id="SPZ05196.1"/>
    </source>
</evidence>
<evidence type="ECO:0000313" key="2">
    <source>
        <dbReference type="Proteomes" id="UP000250443"/>
    </source>
</evidence>
<dbReference type="AlphaFoldDB" id="A0A2X2CHR0"/>
<accession>A0A2X2CHR0</accession>
<organism evidence="1 2">
    <name type="scientific">Pseudomonas luteola</name>
    <dbReference type="NCBI Taxonomy" id="47886"/>
    <lineage>
        <taxon>Bacteria</taxon>
        <taxon>Pseudomonadati</taxon>
        <taxon>Pseudomonadota</taxon>
        <taxon>Gammaproteobacteria</taxon>
        <taxon>Pseudomonadales</taxon>
        <taxon>Pseudomonadaceae</taxon>
        <taxon>Pseudomonas</taxon>
    </lineage>
</organism>
<dbReference type="RefSeq" id="WP_074829844.1">
    <property type="nucleotide sequence ID" value="NZ_DALZQD010000048.1"/>
</dbReference>
<sequence>MNTPYSLDTLYSGDYSKKDLHRLLKDQGSVQARGVIIRLNERGTESCLMLDSYSRRETLVGTCRSNQFLMIPAFHWRILANQYGIEVIESNEIPASRKPADLYAVARSAWASQVKAGQTSSQPG</sequence>
<dbReference type="GeneID" id="300269682"/>
<dbReference type="EMBL" id="UAUF01000010">
    <property type="protein sequence ID" value="SPZ05196.1"/>
    <property type="molecule type" value="Genomic_DNA"/>
</dbReference>